<keyword evidence="2" id="KW-0808">Transferase</keyword>
<dbReference type="InterPro" id="IPR016181">
    <property type="entry name" value="Acyl_CoA_acyltransferase"/>
</dbReference>
<dbReference type="SUPFAM" id="SSF55729">
    <property type="entry name" value="Acyl-CoA N-acyltransferases (Nat)"/>
    <property type="match status" value="1"/>
</dbReference>
<dbReference type="GO" id="GO:0016747">
    <property type="term" value="F:acyltransferase activity, transferring groups other than amino-acyl groups"/>
    <property type="evidence" value="ECO:0007669"/>
    <property type="project" value="InterPro"/>
</dbReference>
<proteinExistence type="predicted"/>
<evidence type="ECO:0000313" key="3">
    <source>
        <dbReference type="Proteomes" id="UP000216013"/>
    </source>
</evidence>
<organism evidence="2 3">
    <name type="scientific">Terribacillus saccharophilus</name>
    <dbReference type="NCBI Taxonomy" id="361277"/>
    <lineage>
        <taxon>Bacteria</taxon>
        <taxon>Bacillati</taxon>
        <taxon>Bacillota</taxon>
        <taxon>Bacilli</taxon>
        <taxon>Bacillales</taxon>
        <taxon>Bacillaceae</taxon>
        <taxon>Terribacillus</taxon>
    </lineage>
</organism>
<evidence type="ECO:0000313" key="2">
    <source>
        <dbReference type="EMBL" id="PAD22814.1"/>
    </source>
</evidence>
<comment type="caution">
    <text evidence="2">The sequence shown here is derived from an EMBL/GenBank/DDBJ whole genome shotgun (WGS) entry which is preliminary data.</text>
</comment>
<gene>
    <name evidence="2" type="ORF">CHH64_03650</name>
</gene>
<sequence>MITGKSVFLRAIEEKDFISISKSFQDEEILYMTGTRTILNKEQIKIAHRNFSINPTRYDFAICLLESGQIIGDLSISEIDFDNEKAMFRIALHHKENHGRGYGTEATKLALRFTFKELKLNRLELQVFSHNIRGIRAYEKAGFKKEGILRQALFMNGTYSDEIIMSVIQEDYDLKDS</sequence>
<dbReference type="PANTHER" id="PTHR43415">
    <property type="entry name" value="SPERMIDINE N(1)-ACETYLTRANSFERASE"/>
    <property type="match status" value="1"/>
</dbReference>
<protein>
    <submittedName>
        <fullName evidence="2">GNAT family N-acetyltransferase</fullName>
    </submittedName>
</protein>
<reference evidence="2 3" key="1">
    <citation type="submission" date="2017-07" db="EMBL/GenBank/DDBJ databases">
        <title>Isolation and whole genome analysis of endospore-forming bacteria from heroin.</title>
        <authorList>
            <person name="Kalinowski J."/>
            <person name="Ahrens B."/>
            <person name="Al-Dilaimi A."/>
            <person name="Winkler A."/>
            <person name="Wibberg D."/>
            <person name="Schleenbecker U."/>
            <person name="Ruckert C."/>
            <person name="Wolfel R."/>
            <person name="Grass G."/>
        </authorList>
    </citation>
    <scope>NUCLEOTIDE SEQUENCE [LARGE SCALE GENOMIC DNA]</scope>
    <source>
        <strain evidence="2 3">7528</strain>
    </source>
</reference>
<dbReference type="Gene3D" id="3.40.630.30">
    <property type="match status" value="1"/>
</dbReference>
<dbReference type="AlphaFoldDB" id="A0A268AFB8"/>
<dbReference type="EMBL" id="NPBV01000002">
    <property type="protein sequence ID" value="PAD22814.1"/>
    <property type="molecule type" value="Genomic_DNA"/>
</dbReference>
<dbReference type="Pfam" id="PF13302">
    <property type="entry name" value="Acetyltransf_3"/>
    <property type="match status" value="1"/>
</dbReference>
<accession>A0A268AFB8</accession>
<name>A0A268AFB8_9BACI</name>
<dbReference type="PANTHER" id="PTHR43415:SF3">
    <property type="entry name" value="GNAT-FAMILY ACETYLTRANSFERASE"/>
    <property type="match status" value="1"/>
</dbReference>
<evidence type="ECO:0000259" key="1">
    <source>
        <dbReference type="PROSITE" id="PS51186"/>
    </source>
</evidence>
<dbReference type="Proteomes" id="UP000216013">
    <property type="component" value="Unassembled WGS sequence"/>
</dbReference>
<dbReference type="InterPro" id="IPR000182">
    <property type="entry name" value="GNAT_dom"/>
</dbReference>
<dbReference type="PROSITE" id="PS51186">
    <property type="entry name" value="GNAT"/>
    <property type="match status" value="1"/>
</dbReference>
<feature type="domain" description="N-acetyltransferase" evidence="1">
    <location>
        <begin position="7"/>
        <end position="170"/>
    </location>
</feature>